<dbReference type="GO" id="GO:0030214">
    <property type="term" value="P:hyaluronan catabolic process"/>
    <property type="evidence" value="ECO:0007669"/>
    <property type="project" value="TreeGrafter"/>
</dbReference>
<dbReference type="InterPro" id="IPR018155">
    <property type="entry name" value="Hyaluronidase"/>
</dbReference>
<dbReference type="EC" id="3.2.1.35" evidence="13"/>
<dbReference type="PANTHER" id="PTHR11769">
    <property type="entry name" value="HYALURONIDASE"/>
    <property type="match status" value="1"/>
</dbReference>
<dbReference type="GO" id="GO:0005576">
    <property type="term" value="C:extracellular region"/>
    <property type="evidence" value="ECO:0007669"/>
    <property type="project" value="UniProtKB-SubCell"/>
</dbReference>
<dbReference type="Proteomes" id="UP000694390">
    <property type="component" value="Unassembled WGS sequence"/>
</dbReference>
<dbReference type="GO" id="GO:0004415">
    <property type="term" value="F:hyalurononglucosaminidase activity"/>
    <property type="evidence" value="ECO:0007669"/>
    <property type="project" value="UniProtKB-UniRule"/>
</dbReference>
<evidence type="ECO:0000256" key="7">
    <source>
        <dbReference type="ARBA" id="ARBA00023157"/>
    </source>
</evidence>
<keyword evidence="8 13" id="KW-0326">Glycosidase</keyword>
<feature type="disulfide bond" evidence="12">
    <location>
        <begin position="357"/>
        <end position="414"/>
    </location>
</feature>
<evidence type="ECO:0000256" key="1">
    <source>
        <dbReference type="ARBA" id="ARBA00000251"/>
    </source>
</evidence>
<gene>
    <name evidence="15" type="primary">LOC115647466</name>
</gene>
<name>A0A8C5F2Q6_9SAUR</name>
<protein>
    <recommendedName>
        <fullName evidence="13">Hyaluronidase</fullName>
        <ecNumber evidence="13">3.2.1.35</ecNumber>
    </recommendedName>
</protein>
<dbReference type="SUPFAM" id="SSF51445">
    <property type="entry name" value="(Trans)glycosidases"/>
    <property type="match status" value="1"/>
</dbReference>
<comment type="similarity">
    <text evidence="3 9 13">Belongs to the glycosyl hydrolase 56 family.</text>
</comment>
<dbReference type="Gene3D" id="3.20.20.70">
    <property type="entry name" value="Aldolase class I"/>
    <property type="match status" value="1"/>
</dbReference>
<organism evidence="15 16">
    <name type="scientific">Gopherus evgoodei</name>
    <name type="common">Goodes thornscrub tortoise</name>
    <dbReference type="NCBI Taxonomy" id="1825980"/>
    <lineage>
        <taxon>Eukaryota</taxon>
        <taxon>Metazoa</taxon>
        <taxon>Chordata</taxon>
        <taxon>Craniata</taxon>
        <taxon>Vertebrata</taxon>
        <taxon>Euteleostomi</taxon>
        <taxon>Archelosauria</taxon>
        <taxon>Testudinata</taxon>
        <taxon>Testudines</taxon>
        <taxon>Cryptodira</taxon>
        <taxon>Durocryptodira</taxon>
        <taxon>Testudinoidea</taxon>
        <taxon>Testudinidae</taxon>
        <taxon>Gopherus</taxon>
    </lineage>
</organism>
<evidence type="ECO:0000256" key="8">
    <source>
        <dbReference type="ARBA" id="ARBA00023295"/>
    </source>
</evidence>
<dbReference type="GO" id="GO:0005975">
    <property type="term" value="P:carbohydrate metabolic process"/>
    <property type="evidence" value="ECO:0007669"/>
    <property type="project" value="UniProtKB-UniRule"/>
</dbReference>
<feature type="signal peptide" evidence="14">
    <location>
        <begin position="1"/>
        <end position="20"/>
    </location>
</feature>
<feature type="active site" description="Proton donor" evidence="10">
    <location>
        <position position="135"/>
    </location>
</feature>
<keyword evidence="6 13" id="KW-0378">Hydrolase</keyword>
<dbReference type="Ensembl" id="ENSGEVT00005030696.1">
    <property type="protein sequence ID" value="ENSGEVP00005029214.1"/>
    <property type="gene ID" value="ENSGEVG00005020478.1"/>
</dbReference>
<comment type="subcellular location">
    <subcellularLocation>
        <location evidence="2">Secreted</location>
    </subcellularLocation>
</comment>
<evidence type="ECO:0000313" key="15">
    <source>
        <dbReference type="Ensembl" id="ENSGEVP00005029214.1"/>
    </source>
</evidence>
<reference evidence="15" key="2">
    <citation type="submission" date="2025-09" db="UniProtKB">
        <authorList>
            <consortium name="Ensembl"/>
        </authorList>
    </citation>
    <scope>IDENTIFICATION</scope>
</reference>
<dbReference type="PANTHER" id="PTHR11769:SF9">
    <property type="entry name" value="HYALURONIDASE"/>
    <property type="match status" value="1"/>
</dbReference>
<feature type="chain" id="PRO_5034474702" description="Hyaluronidase" evidence="14">
    <location>
        <begin position="21"/>
        <end position="496"/>
    </location>
</feature>
<dbReference type="InterPro" id="IPR017853">
    <property type="entry name" value="GH"/>
</dbReference>
<keyword evidence="14" id="KW-0732">Signal</keyword>
<dbReference type="AlphaFoldDB" id="A0A8C5F2Q6"/>
<proteinExistence type="inferred from homology"/>
<comment type="subunit">
    <text evidence="4">Monomer.</text>
</comment>
<feature type="disulfide bond" evidence="12">
    <location>
        <begin position="47"/>
        <end position="327"/>
    </location>
</feature>
<keyword evidence="7 12" id="KW-1015">Disulfide bond</keyword>
<evidence type="ECO:0000256" key="3">
    <source>
        <dbReference type="ARBA" id="ARBA00008871"/>
    </source>
</evidence>
<dbReference type="FunFam" id="3.20.20.70:FF:000065">
    <property type="entry name" value="Hyaluronidase"/>
    <property type="match status" value="1"/>
</dbReference>
<evidence type="ECO:0000256" key="6">
    <source>
        <dbReference type="ARBA" id="ARBA00022801"/>
    </source>
</evidence>
<keyword evidence="16" id="KW-1185">Reference proteome</keyword>
<evidence type="ECO:0000256" key="9">
    <source>
        <dbReference type="PIRNR" id="PIRNR038193"/>
    </source>
</evidence>
<evidence type="ECO:0000256" key="14">
    <source>
        <dbReference type="SAM" id="SignalP"/>
    </source>
</evidence>
<evidence type="ECO:0000256" key="11">
    <source>
        <dbReference type="PIRSR" id="PIRSR038193-2"/>
    </source>
</evidence>
<evidence type="ECO:0000313" key="16">
    <source>
        <dbReference type="Proteomes" id="UP000694390"/>
    </source>
</evidence>
<feature type="disulfide bond" evidence="12">
    <location>
        <begin position="211"/>
        <end position="227"/>
    </location>
</feature>
<dbReference type="PIRSF" id="PIRSF038193">
    <property type="entry name" value="Hyaluronidase"/>
    <property type="match status" value="1"/>
</dbReference>
<evidence type="ECO:0000256" key="4">
    <source>
        <dbReference type="ARBA" id="ARBA00011245"/>
    </source>
</evidence>
<evidence type="ECO:0000256" key="10">
    <source>
        <dbReference type="PIRSR" id="PIRSR038193-1"/>
    </source>
</evidence>
<feature type="glycosylation site" description="N-linked (GlcNAc...) asparagine" evidence="11">
    <location>
        <position position="344"/>
    </location>
</feature>
<accession>A0A8C5F2Q6</accession>
<dbReference type="GeneTree" id="ENSGT01020000230364"/>
<evidence type="ECO:0000256" key="2">
    <source>
        <dbReference type="ARBA" id="ARBA00004613"/>
    </source>
</evidence>
<dbReference type="OrthoDB" id="5796153at2759"/>
<evidence type="ECO:0000256" key="13">
    <source>
        <dbReference type="RuleBase" id="RU610713"/>
    </source>
</evidence>
<dbReference type="Pfam" id="PF01630">
    <property type="entry name" value="Glyco_hydro_56"/>
    <property type="match status" value="1"/>
</dbReference>
<evidence type="ECO:0000256" key="12">
    <source>
        <dbReference type="PIRSR" id="PIRSR038193-3"/>
    </source>
</evidence>
<keyword evidence="5" id="KW-0964">Secreted</keyword>
<evidence type="ECO:0000256" key="5">
    <source>
        <dbReference type="ARBA" id="ARBA00022525"/>
    </source>
</evidence>
<comment type="catalytic activity">
    <reaction evidence="1 13">
        <text>Random hydrolysis of (1-&gt;4)-linkages between N-acetyl-beta-D-glucosamine and D-glucuronate residues in hyaluronate.</text>
        <dbReference type="EC" id="3.2.1.35"/>
    </reaction>
</comment>
<reference evidence="15" key="1">
    <citation type="submission" date="2025-08" db="UniProtKB">
        <authorList>
            <consortium name="Ensembl"/>
        </authorList>
    </citation>
    <scope>IDENTIFICATION</scope>
</reference>
<dbReference type="PRINTS" id="PR00846">
    <property type="entry name" value="GLHYDRLASE56"/>
</dbReference>
<dbReference type="InterPro" id="IPR013785">
    <property type="entry name" value="Aldolase_TIM"/>
</dbReference>
<sequence>MYNLWIKWIEITVLLIMVDGQLLKQAKAPLLLHKPFIVVWNAPTEQCRLRYKVDLDLNVFDIASNTNETLSGSNVTIFYHTHLGHYPYYLDNGVPINGGVPQNESLIKHLNKAKSDIDHSIPLKKFQGLAVIDWENWRPQWDRNWGNKTIYRNKSLELVRRRHPQWSEDKIRKVAKEEFENAGKSFMNNTILLAEHMRPNGLWGYYLYPDCYNYDYKEHPKVYTGRCPDIESSRNDLLLWLWKESTALYPSIYLDYILKSSPNALKFVHYRVKEAIRIASVARKDYVFFDTFLFQTDLVNTIGESAALGAAGVVLWGSMQYASSKSCSVVKKYIDGSLGHYIINVTSAAKLCSKVLCKKNGRCIRKISDSSANLHLSPNSFEIGVHHSEKGPRFFVTGKPRPEDIKAMKQSFTCQCYQDKEKKQDVKDHLFQRLDDLEHIHSEDLPIDRDLVCTLLVFKHYESQMKFWAQNNVASGLKLVSACGCHCLYSSFYIKI</sequence>
<dbReference type="GO" id="GO:0031410">
    <property type="term" value="C:cytoplasmic vesicle"/>
    <property type="evidence" value="ECO:0007669"/>
    <property type="project" value="TreeGrafter"/>
</dbReference>
<feature type="disulfide bond" evidence="12">
    <location>
        <begin position="352"/>
        <end position="363"/>
    </location>
</feature>